<organism evidence="1 2">
    <name type="scientific">Paramecium octaurelia</name>
    <dbReference type="NCBI Taxonomy" id="43137"/>
    <lineage>
        <taxon>Eukaryota</taxon>
        <taxon>Sar</taxon>
        <taxon>Alveolata</taxon>
        <taxon>Ciliophora</taxon>
        <taxon>Intramacronucleata</taxon>
        <taxon>Oligohymenophorea</taxon>
        <taxon>Peniculida</taxon>
        <taxon>Parameciidae</taxon>
        <taxon>Paramecium</taxon>
    </lineage>
</organism>
<evidence type="ECO:0000313" key="1">
    <source>
        <dbReference type="EMBL" id="CAD8213122.1"/>
    </source>
</evidence>
<accession>A0A8S1YNS0</accession>
<dbReference type="Proteomes" id="UP000683925">
    <property type="component" value="Unassembled WGS sequence"/>
</dbReference>
<dbReference type="EMBL" id="CAJJDP010000162">
    <property type="protein sequence ID" value="CAD8213122.1"/>
    <property type="molecule type" value="Genomic_DNA"/>
</dbReference>
<evidence type="ECO:0000313" key="2">
    <source>
        <dbReference type="Proteomes" id="UP000683925"/>
    </source>
</evidence>
<gene>
    <name evidence="1" type="ORF">POCTA_138.1.T1600102</name>
</gene>
<reference evidence="1" key="1">
    <citation type="submission" date="2021-01" db="EMBL/GenBank/DDBJ databases">
        <authorList>
            <consortium name="Genoscope - CEA"/>
            <person name="William W."/>
        </authorList>
    </citation>
    <scope>NUCLEOTIDE SEQUENCE</scope>
</reference>
<comment type="caution">
    <text evidence="1">The sequence shown here is derived from an EMBL/GenBank/DDBJ whole genome shotgun (WGS) entry which is preliminary data.</text>
</comment>
<keyword evidence="2" id="KW-1185">Reference proteome</keyword>
<dbReference type="AlphaFoldDB" id="A0A8S1YNS0"/>
<name>A0A8S1YNS0_PAROT</name>
<proteinExistence type="predicted"/>
<sequence length="85" mass="9753">MINIQIPFLSPMRNSHQLPQPNTKAIYSCDAFLQMHPAKCFNANRNSYYTLKSHGMIYANRIIDQNATLISIMSSQRGLIRLVIQ</sequence>
<protein>
    <submittedName>
        <fullName evidence="1">Uncharacterized protein</fullName>
    </submittedName>
</protein>